<evidence type="ECO:0000259" key="3">
    <source>
        <dbReference type="Pfam" id="PF07859"/>
    </source>
</evidence>
<keyword evidence="2" id="KW-0812">Transmembrane</keyword>
<keyword evidence="2" id="KW-0472">Membrane</keyword>
<feature type="transmembrane region" description="Helical" evidence="2">
    <location>
        <begin position="22"/>
        <end position="45"/>
    </location>
</feature>
<dbReference type="Gene3D" id="3.40.50.1820">
    <property type="entry name" value="alpha/beta hydrolase"/>
    <property type="match status" value="1"/>
</dbReference>
<dbReference type="Pfam" id="PF07859">
    <property type="entry name" value="Abhydrolase_3"/>
    <property type="match status" value="1"/>
</dbReference>
<evidence type="ECO:0000256" key="2">
    <source>
        <dbReference type="SAM" id="Phobius"/>
    </source>
</evidence>
<name>A0A364L101_TALAM</name>
<organism evidence="4 5">
    <name type="scientific">Talaromyces amestolkiae</name>
    <dbReference type="NCBI Taxonomy" id="1196081"/>
    <lineage>
        <taxon>Eukaryota</taxon>
        <taxon>Fungi</taxon>
        <taxon>Dikarya</taxon>
        <taxon>Ascomycota</taxon>
        <taxon>Pezizomycotina</taxon>
        <taxon>Eurotiomycetes</taxon>
        <taxon>Eurotiomycetidae</taxon>
        <taxon>Eurotiales</taxon>
        <taxon>Trichocomaceae</taxon>
        <taxon>Talaromyces</taxon>
        <taxon>Talaromyces sect. Talaromyces</taxon>
    </lineage>
</organism>
<dbReference type="EMBL" id="MIKG01000009">
    <property type="protein sequence ID" value="RAO69411.1"/>
    <property type="molecule type" value="Genomic_DNA"/>
</dbReference>
<feature type="domain" description="Alpha/beta hydrolase fold-3" evidence="3">
    <location>
        <begin position="141"/>
        <end position="364"/>
    </location>
</feature>
<dbReference type="OrthoDB" id="2152029at2759"/>
<dbReference type="RefSeq" id="XP_040733927.1">
    <property type="nucleotide sequence ID" value="XM_040877898.1"/>
</dbReference>
<accession>A0A364L101</accession>
<keyword evidence="1" id="KW-0378">Hydrolase</keyword>
<dbReference type="AlphaFoldDB" id="A0A364L101"/>
<sequence>MARSYADPNAIPDDWRTRQPGFTIWILIAIPRILLLTLFYALYFIPRPLRQHPQWTYRQAFMSWVIRFSFHIVTELGYSQSLNLKPGNLGDKWVVIEPIKSADDGYYGPFRDVSVKPERIGGTWYPEAPSKGADDDSLVVLSFHSGSFLWITGRPIDSGVTADLVNRKLGPNTHSLWIQYRLAGGRTPTTYPGAMQDAITAYSYLINELKISPRRIVLAGDSSGATMAVALLRYLAIINHDHNESVQEHFSTTTPPRACLLFSPSIDYTIEGDAQAMNQHRNASTDLCEGKMAAWGTSAFAAKARLDSPYISPKLHPFATPVPIFIQAGGAEVMVDSIRVFADVMQQAGSRIEYLETPDVPHDIYGGGHVAGWKKEQEEVVEAAAVFVRNNDPTIALSSVV</sequence>
<dbReference type="STRING" id="1196081.A0A364L101"/>
<dbReference type="InterPro" id="IPR029058">
    <property type="entry name" value="AB_hydrolase_fold"/>
</dbReference>
<keyword evidence="2" id="KW-1133">Transmembrane helix</keyword>
<reference evidence="4 5" key="1">
    <citation type="journal article" date="2017" name="Biotechnol. Biofuels">
        <title>Differential beta-glucosidase expression as a function of carbon source availability in Talaromyces amestolkiae: a genomic and proteomic approach.</title>
        <authorList>
            <person name="de Eugenio L.I."/>
            <person name="Mendez-Liter J.A."/>
            <person name="Nieto-Dominguez M."/>
            <person name="Alonso L."/>
            <person name="Gil-Munoz J."/>
            <person name="Barriuso J."/>
            <person name="Prieto A."/>
            <person name="Martinez M.J."/>
        </authorList>
    </citation>
    <scope>NUCLEOTIDE SEQUENCE [LARGE SCALE GENOMIC DNA]</scope>
    <source>
        <strain evidence="4 5">CIB</strain>
    </source>
</reference>
<dbReference type="PANTHER" id="PTHR48081:SF8">
    <property type="entry name" value="ALPHA_BETA HYDROLASE FOLD-3 DOMAIN-CONTAINING PROTEIN-RELATED"/>
    <property type="match status" value="1"/>
</dbReference>
<keyword evidence="5" id="KW-1185">Reference proteome</keyword>
<protein>
    <recommendedName>
        <fullName evidence="3">Alpha/beta hydrolase fold-3 domain-containing protein</fullName>
    </recommendedName>
</protein>
<dbReference type="PANTHER" id="PTHR48081">
    <property type="entry name" value="AB HYDROLASE SUPERFAMILY PROTEIN C4A8.06C"/>
    <property type="match status" value="1"/>
</dbReference>
<proteinExistence type="predicted"/>
<dbReference type="Proteomes" id="UP000249363">
    <property type="component" value="Unassembled WGS sequence"/>
</dbReference>
<dbReference type="InterPro" id="IPR013094">
    <property type="entry name" value="AB_hydrolase_3"/>
</dbReference>
<gene>
    <name evidence="4" type="ORF">BHQ10_005423</name>
</gene>
<dbReference type="SUPFAM" id="SSF53474">
    <property type="entry name" value="alpha/beta-Hydrolases"/>
    <property type="match status" value="1"/>
</dbReference>
<dbReference type="GO" id="GO:0016787">
    <property type="term" value="F:hydrolase activity"/>
    <property type="evidence" value="ECO:0007669"/>
    <property type="project" value="UniProtKB-KW"/>
</dbReference>
<evidence type="ECO:0000313" key="4">
    <source>
        <dbReference type="EMBL" id="RAO69411.1"/>
    </source>
</evidence>
<evidence type="ECO:0000256" key="1">
    <source>
        <dbReference type="ARBA" id="ARBA00022801"/>
    </source>
</evidence>
<comment type="caution">
    <text evidence="4">The sequence shown here is derived from an EMBL/GenBank/DDBJ whole genome shotgun (WGS) entry which is preliminary data.</text>
</comment>
<dbReference type="InterPro" id="IPR050300">
    <property type="entry name" value="GDXG_lipolytic_enzyme"/>
</dbReference>
<dbReference type="GeneID" id="63794639"/>
<evidence type="ECO:0000313" key="5">
    <source>
        <dbReference type="Proteomes" id="UP000249363"/>
    </source>
</evidence>